<dbReference type="Pfam" id="PF19263">
    <property type="entry name" value="DUF5906"/>
    <property type="match status" value="1"/>
</dbReference>
<feature type="domain" description="NrS-1 polymerase-like helicase" evidence="1">
    <location>
        <begin position="8"/>
        <end position="114"/>
    </location>
</feature>
<evidence type="ECO:0000313" key="3">
    <source>
        <dbReference type="Proteomes" id="UP000324800"/>
    </source>
</evidence>
<dbReference type="OrthoDB" id="2404199at2759"/>
<protein>
    <recommendedName>
        <fullName evidence="1">NrS-1 polymerase-like helicase domain-containing protein</fullName>
    </recommendedName>
</protein>
<reference evidence="2 3" key="1">
    <citation type="submission" date="2019-03" db="EMBL/GenBank/DDBJ databases">
        <title>Single cell metagenomics reveals metabolic interactions within the superorganism composed of flagellate Streblomastix strix and complex community of Bacteroidetes bacteria on its surface.</title>
        <authorList>
            <person name="Treitli S.C."/>
            <person name="Kolisko M."/>
            <person name="Husnik F."/>
            <person name="Keeling P."/>
            <person name="Hampl V."/>
        </authorList>
    </citation>
    <scope>NUCLEOTIDE SEQUENCE [LARGE SCALE GENOMIC DNA]</scope>
    <source>
        <strain evidence="2">ST1C</strain>
    </source>
</reference>
<proteinExistence type="predicted"/>
<name>A0A5J4VZF4_9EUKA</name>
<dbReference type="Proteomes" id="UP000324800">
    <property type="component" value="Unassembled WGS sequence"/>
</dbReference>
<dbReference type="AlphaFoldDB" id="A0A5J4VZF4"/>
<organism evidence="2 3">
    <name type="scientific">Streblomastix strix</name>
    <dbReference type="NCBI Taxonomy" id="222440"/>
    <lineage>
        <taxon>Eukaryota</taxon>
        <taxon>Metamonada</taxon>
        <taxon>Preaxostyla</taxon>
        <taxon>Oxymonadida</taxon>
        <taxon>Streblomastigidae</taxon>
        <taxon>Streblomastix</taxon>
    </lineage>
</organism>
<accession>A0A5J4VZF4</accession>
<evidence type="ECO:0000259" key="1">
    <source>
        <dbReference type="Pfam" id="PF19263"/>
    </source>
</evidence>
<evidence type="ECO:0000313" key="2">
    <source>
        <dbReference type="EMBL" id="KAA6387932.1"/>
    </source>
</evidence>
<gene>
    <name evidence="2" type="ORF">EZS28_016540</name>
</gene>
<comment type="caution">
    <text evidence="2">The sequence shown here is derived from an EMBL/GenBank/DDBJ whole genome shotgun (WGS) entry which is preliminary data.</text>
</comment>
<sequence>MILRNGQCRGKNTFTDVLSELVSGFSLRNITLLTSVTGQFNSILSNRVFIVLNELTTFSSSTGHEVDKLKSMITDPTLEIRTKFSSSRVEKNLLNFILVSNHLDPVHLDQDDRRYLVCQCDSKYTKNTQDFNNLFQHIIQEGFYDNFITYFHKLDISQFDARIIPMTEAKKEIIEVSLTDIDRFCIQYFKQLKDGWLCDEAQRYCPDFIKPANFRLQIHKNCETIKQHRIKKFIRLYKIKEDKIAELEQYVEDDDNEEIINQINDERYNT</sequence>
<dbReference type="EMBL" id="SNRW01004183">
    <property type="protein sequence ID" value="KAA6387932.1"/>
    <property type="molecule type" value="Genomic_DNA"/>
</dbReference>
<dbReference type="InterPro" id="IPR045455">
    <property type="entry name" value="NrS-1_pol-like_helicase"/>
</dbReference>